<proteinExistence type="predicted"/>
<reference evidence="2" key="1">
    <citation type="journal article" date="2017" name="Nat. Ecol. Evol.">
        <title>Genome expansion and lineage-specific genetic innovations in the forest pathogenic fungi Armillaria.</title>
        <authorList>
            <person name="Sipos G."/>
            <person name="Prasanna A.N."/>
            <person name="Walter M.C."/>
            <person name="O'Connor E."/>
            <person name="Balint B."/>
            <person name="Krizsan K."/>
            <person name="Kiss B."/>
            <person name="Hess J."/>
            <person name="Varga T."/>
            <person name="Slot J."/>
            <person name="Riley R."/>
            <person name="Boka B."/>
            <person name="Rigling D."/>
            <person name="Barry K."/>
            <person name="Lee J."/>
            <person name="Mihaltcheva S."/>
            <person name="LaButti K."/>
            <person name="Lipzen A."/>
            <person name="Waldron R."/>
            <person name="Moloney N.M."/>
            <person name="Sperisen C."/>
            <person name="Kredics L."/>
            <person name="Vagvoelgyi C."/>
            <person name="Patrignani A."/>
            <person name="Fitzpatrick D."/>
            <person name="Nagy I."/>
            <person name="Doyle S."/>
            <person name="Anderson J.B."/>
            <person name="Grigoriev I.V."/>
            <person name="Gueldener U."/>
            <person name="Muensterkoetter M."/>
            <person name="Nagy L.G."/>
        </authorList>
    </citation>
    <scope>NUCLEOTIDE SEQUENCE [LARGE SCALE GENOMIC DNA]</scope>
    <source>
        <strain evidence="2">Ar21-2</strain>
    </source>
</reference>
<dbReference type="InParanoid" id="A0A2H3CRS2"/>
<protein>
    <submittedName>
        <fullName evidence="1">Uncharacterized protein</fullName>
    </submittedName>
</protein>
<accession>A0A2H3CRS2</accession>
<gene>
    <name evidence="1" type="ORF">ARMGADRAFT_553696</name>
</gene>
<dbReference type="EMBL" id="KZ293689">
    <property type="protein sequence ID" value="PBK85751.1"/>
    <property type="molecule type" value="Genomic_DNA"/>
</dbReference>
<evidence type="ECO:0000313" key="1">
    <source>
        <dbReference type="EMBL" id="PBK85751.1"/>
    </source>
</evidence>
<organism evidence="1 2">
    <name type="scientific">Armillaria gallica</name>
    <name type="common">Bulbous honey fungus</name>
    <name type="synonym">Armillaria bulbosa</name>
    <dbReference type="NCBI Taxonomy" id="47427"/>
    <lineage>
        <taxon>Eukaryota</taxon>
        <taxon>Fungi</taxon>
        <taxon>Dikarya</taxon>
        <taxon>Basidiomycota</taxon>
        <taxon>Agaricomycotina</taxon>
        <taxon>Agaricomycetes</taxon>
        <taxon>Agaricomycetidae</taxon>
        <taxon>Agaricales</taxon>
        <taxon>Marasmiineae</taxon>
        <taxon>Physalacriaceae</taxon>
        <taxon>Armillaria</taxon>
    </lineage>
</organism>
<name>A0A2H3CRS2_ARMGA</name>
<dbReference type="OrthoDB" id="10374916at2759"/>
<keyword evidence="2" id="KW-1185">Reference proteome</keyword>
<evidence type="ECO:0000313" key="2">
    <source>
        <dbReference type="Proteomes" id="UP000217790"/>
    </source>
</evidence>
<dbReference type="Proteomes" id="UP000217790">
    <property type="component" value="Unassembled WGS sequence"/>
</dbReference>
<sequence>MRSTMASRAVQNLDPQLKGMYAFQRLCYGNTAPQSKLLVLLRNSCRLGAFRACQGTEGAQWHTRLVFVRVTIEVLSVTWDPNPLRRVGWLWDPSSLVKRVLFLVAMYAEGYVGKNSDPWQERQKLRAKPAEQRLPVQNQESLRRTGAQVRINRTYGLSELDPLPSEINTDIMLSISDTFAGVYLRIPKAALFP</sequence>
<dbReference type="AlphaFoldDB" id="A0A2H3CRS2"/>